<keyword evidence="10 15" id="KW-0482">Metalloprotease</keyword>
<dbReference type="FunFam" id="1.10.8.60:FF:000001">
    <property type="entry name" value="ATP-dependent zinc metalloprotease FtsH"/>
    <property type="match status" value="1"/>
</dbReference>
<feature type="binding site" evidence="15">
    <location>
        <position position="434"/>
    </location>
    <ligand>
        <name>Zn(2+)</name>
        <dbReference type="ChEBI" id="CHEBI:29105"/>
        <note>catalytic</note>
    </ligand>
</feature>
<feature type="binding site" evidence="15">
    <location>
        <position position="438"/>
    </location>
    <ligand>
        <name>Zn(2+)</name>
        <dbReference type="ChEBI" id="CHEBI:29105"/>
        <note>catalytic</note>
    </ligand>
</feature>
<evidence type="ECO:0000259" key="17">
    <source>
        <dbReference type="SMART" id="SM00382"/>
    </source>
</evidence>
<evidence type="ECO:0000256" key="4">
    <source>
        <dbReference type="ARBA" id="ARBA00022723"/>
    </source>
</evidence>
<dbReference type="InterPro" id="IPR003593">
    <property type="entry name" value="AAA+_ATPase"/>
</dbReference>
<dbReference type="HAMAP" id="MF_01458">
    <property type="entry name" value="FtsH"/>
    <property type="match status" value="1"/>
</dbReference>
<comment type="similarity">
    <text evidence="14 15">In the central section; belongs to the AAA ATPase family.</text>
</comment>
<dbReference type="Gene3D" id="3.30.720.210">
    <property type="match status" value="1"/>
</dbReference>
<gene>
    <name evidence="18" type="primary">ftsH2</name>
    <name evidence="15" type="synonym">ftsH</name>
    <name evidence="18" type="ORF">IQ241_03775</name>
</gene>
<feature type="binding site" evidence="15">
    <location>
        <begin position="213"/>
        <end position="220"/>
    </location>
    <ligand>
        <name>ATP</name>
        <dbReference type="ChEBI" id="CHEBI:30616"/>
    </ligand>
</feature>
<evidence type="ECO:0000256" key="6">
    <source>
        <dbReference type="ARBA" id="ARBA00022801"/>
    </source>
</evidence>
<evidence type="ECO:0000256" key="13">
    <source>
        <dbReference type="ARBA" id="ARBA00060402"/>
    </source>
</evidence>
<dbReference type="PRINTS" id="PR00830">
    <property type="entry name" value="ENDOLAPTASE"/>
</dbReference>
<keyword evidence="11 15" id="KW-0793">Thylakoid</keyword>
<protein>
    <recommendedName>
        <fullName evidence="15">ATP-dependent zinc metalloprotease FtsH</fullName>
        <ecNumber evidence="15">3.4.24.-</ecNumber>
    </recommendedName>
</protein>
<dbReference type="SUPFAM" id="SSF52540">
    <property type="entry name" value="P-loop containing nucleoside triphosphate hydrolases"/>
    <property type="match status" value="1"/>
</dbReference>
<evidence type="ECO:0000256" key="15">
    <source>
        <dbReference type="HAMAP-Rule" id="MF_01458"/>
    </source>
</evidence>
<dbReference type="Pfam" id="PF00004">
    <property type="entry name" value="AAA"/>
    <property type="match status" value="1"/>
</dbReference>
<evidence type="ECO:0000256" key="14">
    <source>
        <dbReference type="ARBA" id="ARBA00061570"/>
    </source>
</evidence>
<comment type="similarity">
    <text evidence="16">Belongs to the AAA ATPase family.</text>
</comment>
<dbReference type="PROSITE" id="PS00674">
    <property type="entry name" value="AAA"/>
    <property type="match status" value="1"/>
</dbReference>
<dbReference type="FunFam" id="1.20.58.760:FF:000001">
    <property type="entry name" value="ATP-dependent zinc metalloprotease FtsH"/>
    <property type="match status" value="1"/>
</dbReference>
<evidence type="ECO:0000256" key="1">
    <source>
        <dbReference type="ARBA" id="ARBA00010044"/>
    </source>
</evidence>
<proteinExistence type="inferred from homology"/>
<comment type="caution">
    <text evidence="15">Lacks conserved residue(s) required for the propagation of feature annotation.</text>
</comment>
<dbReference type="SMART" id="SM00382">
    <property type="entry name" value="AAA"/>
    <property type="match status" value="1"/>
</dbReference>
<keyword evidence="3 15" id="KW-0812">Transmembrane</keyword>
<dbReference type="InterPro" id="IPR000642">
    <property type="entry name" value="Peptidase_M41"/>
</dbReference>
<comment type="similarity">
    <text evidence="1 15">In the C-terminal section; belongs to the peptidase M41 family.</text>
</comment>
<dbReference type="EMBL" id="JADEXG010000005">
    <property type="protein sequence ID" value="MBE9076420.1"/>
    <property type="molecule type" value="Genomic_DNA"/>
</dbReference>
<dbReference type="Gene3D" id="1.10.8.60">
    <property type="match status" value="1"/>
</dbReference>
<dbReference type="GO" id="GO:0030163">
    <property type="term" value="P:protein catabolic process"/>
    <property type="evidence" value="ECO:0007669"/>
    <property type="project" value="UniProtKB-UniRule"/>
</dbReference>
<dbReference type="InterPro" id="IPR003959">
    <property type="entry name" value="ATPase_AAA_core"/>
</dbReference>
<feature type="domain" description="AAA+ ATPase" evidence="17">
    <location>
        <begin position="205"/>
        <end position="344"/>
    </location>
</feature>
<dbReference type="GO" id="GO:0031676">
    <property type="term" value="C:plasma membrane-derived thylakoid membrane"/>
    <property type="evidence" value="ECO:0007669"/>
    <property type="project" value="UniProtKB-SubCell"/>
</dbReference>
<dbReference type="InterPro" id="IPR011546">
    <property type="entry name" value="Pept_M41_FtsH_extracell"/>
</dbReference>
<dbReference type="SUPFAM" id="SSF140990">
    <property type="entry name" value="FtsH protease domain-like"/>
    <property type="match status" value="1"/>
</dbReference>
<evidence type="ECO:0000256" key="9">
    <source>
        <dbReference type="ARBA" id="ARBA00022989"/>
    </source>
</evidence>
<dbReference type="Pfam" id="PF01434">
    <property type="entry name" value="Peptidase_M41"/>
    <property type="match status" value="1"/>
</dbReference>
<evidence type="ECO:0000256" key="5">
    <source>
        <dbReference type="ARBA" id="ARBA00022741"/>
    </source>
</evidence>
<dbReference type="Pfam" id="PF17862">
    <property type="entry name" value="AAA_lid_3"/>
    <property type="match status" value="1"/>
</dbReference>
<dbReference type="GO" id="GO:0006508">
    <property type="term" value="P:proteolysis"/>
    <property type="evidence" value="ECO:0007669"/>
    <property type="project" value="UniProtKB-KW"/>
</dbReference>
<dbReference type="Proteomes" id="UP000636505">
    <property type="component" value="Unassembled WGS sequence"/>
</dbReference>
<keyword evidence="9 15" id="KW-1133">Transmembrane helix</keyword>
<keyword evidence="2 15" id="KW-0645">Protease</keyword>
<dbReference type="Gene3D" id="1.20.58.760">
    <property type="entry name" value="Peptidase M41"/>
    <property type="match status" value="1"/>
</dbReference>
<reference evidence="18" key="1">
    <citation type="submission" date="2020-10" db="EMBL/GenBank/DDBJ databases">
        <authorList>
            <person name="Castelo-Branco R."/>
            <person name="Eusebio N."/>
            <person name="Adriana R."/>
            <person name="Vieira A."/>
            <person name="Brugerolle De Fraissinette N."/>
            <person name="Rezende De Castro R."/>
            <person name="Schneider M.P."/>
            <person name="Vasconcelos V."/>
            <person name="Leao P.N."/>
        </authorList>
    </citation>
    <scope>NUCLEOTIDE SEQUENCE</scope>
    <source>
        <strain evidence="18">LEGE 07310</strain>
    </source>
</reference>
<dbReference type="GO" id="GO:0008270">
    <property type="term" value="F:zinc ion binding"/>
    <property type="evidence" value="ECO:0007669"/>
    <property type="project" value="UniProtKB-UniRule"/>
</dbReference>
<dbReference type="PANTHER" id="PTHR23076:SF139">
    <property type="entry name" value="ATP-DEPENDENT ZINC METALLOPROTEASE FTSH 2, CHLOROPLASTIC"/>
    <property type="match status" value="1"/>
</dbReference>
<dbReference type="EC" id="3.4.24.-" evidence="15"/>
<evidence type="ECO:0000256" key="7">
    <source>
        <dbReference type="ARBA" id="ARBA00022833"/>
    </source>
</evidence>
<dbReference type="AlphaFoldDB" id="A0A8J7A5T2"/>
<organism evidence="18 19">
    <name type="scientific">Vasconcelosia minhoensis LEGE 07310</name>
    <dbReference type="NCBI Taxonomy" id="915328"/>
    <lineage>
        <taxon>Bacteria</taxon>
        <taxon>Bacillati</taxon>
        <taxon>Cyanobacteriota</taxon>
        <taxon>Cyanophyceae</taxon>
        <taxon>Nodosilineales</taxon>
        <taxon>Cymatolegaceae</taxon>
        <taxon>Vasconcelosia</taxon>
        <taxon>Vasconcelosia minhoensis</taxon>
    </lineage>
</organism>
<dbReference type="GO" id="GO:0005524">
    <property type="term" value="F:ATP binding"/>
    <property type="evidence" value="ECO:0007669"/>
    <property type="project" value="UniProtKB-UniRule"/>
</dbReference>
<evidence type="ECO:0000256" key="11">
    <source>
        <dbReference type="ARBA" id="ARBA00023078"/>
    </source>
</evidence>
<evidence type="ECO:0000256" key="12">
    <source>
        <dbReference type="ARBA" id="ARBA00023136"/>
    </source>
</evidence>
<dbReference type="CDD" id="cd19501">
    <property type="entry name" value="RecA-like_FtsH"/>
    <property type="match status" value="1"/>
</dbReference>
<keyword evidence="4 15" id="KW-0479">Metal-binding</keyword>
<dbReference type="FunFam" id="3.40.50.300:FF:000001">
    <property type="entry name" value="ATP-dependent zinc metalloprotease FtsH"/>
    <property type="match status" value="1"/>
</dbReference>
<dbReference type="NCBIfam" id="TIGR01241">
    <property type="entry name" value="FtsH_fam"/>
    <property type="match status" value="1"/>
</dbReference>
<keyword evidence="7 15" id="KW-0862">Zinc</keyword>
<evidence type="ECO:0000256" key="3">
    <source>
        <dbReference type="ARBA" id="ARBA00022692"/>
    </source>
</evidence>
<evidence type="ECO:0000313" key="19">
    <source>
        <dbReference type="Proteomes" id="UP000636505"/>
    </source>
</evidence>
<evidence type="ECO:0000256" key="2">
    <source>
        <dbReference type="ARBA" id="ARBA00022670"/>
    </source>
</evidence>
<dbReference type="InterPro" id="IPR003960">
    <property type="entry name" value="ATPase_AAA_CS"/>
</dbReference>
<comment type="caution">
    <text evidence="18">The sequence shown here is derived from an EMBL/GenBank/DDBJ whole genome shotgun (WGS) entry which is preliminary data.</text>
</comment>
<dbReference type="Pfam" id="PF06480">
    <property type="entry name" value="FtsH_ext"/>
    <property type="match status" value="1"/>
</dbReference>
<dbReference type="GO" id="GO:0016887">
    <property type="term" value="F:ATP hydrolysis activity"/>
    <property type="evidence" value="ECO:0007669"/>
    <property type="project" value="UniProtKB-UniRule"/>
</dbReference>
<feature type="active site" evidence="15">
    <location>
        <position position="435"/>
    </location>
</feature>
<accession>A0A8J7A5T2</accession>
<keyword evidence="12 15" id="KW-0472">Membrane</keyword>
<name>A0A8J7A5T2_9CYAN</name>
<dbReference type="GO" id="GO:0004176">
    <property type="term" value="F:ATP-dependent peptidase activity"/>
    <property type="evidence" value="ECO:0007669"/>
    <property type="project" value="InterPro"/>
</dbReference>
<dbReference type="InterPro" id="IPR027417">
    <property type="entry name" value="P-loop_NTPase"/>
</dbReference>
<keyword evidence="6 15" id="KW-0378">Hydrolase</keyword>
<dbReference type="GO" id="GO:0004222">
    <property type="term" value="F:metalloendopeptidase activity"/>
    <property type="evidence" value="ECO:0007669"/>
    <property type="project" value="InterPro"/>
</dbReference>
<evidence type="ECO:0000256" key="16">
    <source>
        <dbReference type="RuleBase" id="RU003651"/>
    </source>
</evidence>
<dbReference type="InterPro" id="IPR037219">
    <property type="entry name" value="Peptidase_M41-like"/>
</dbReference>
<comment type="cofactor">
    <cofactor evidence="15">
        <name>Zn(2+)</name>
        <dbReference type="ChEBI" id="CHEBI:29105"/>
    </cofactor>
    <text evidence="15">Binds 1 zinc ion per subunit.</text>
</comment>
<sequence length="629" mass="69051">MKFSWRVVLLWTLPLLVIGFFFWQSSVGSGPTDMGRNTASTRMTYGRFLDYLEAGRVTSVDLYDGGRTAIIEAVDPQIDNRIQRWRVELPGNAPELVEQLRGSNVNLDSHPPRNDGALLGILGNLLFPFLLIGGLFFLFRRSNGVGGGPGQAMNFGKSKARFMMEANTGIMFDDVAGIEEAKEELQEVVTFLKKPERFTAVGARIPKGVLLIGPPGTGKTLLAKAIAGEAGTPFFSISGSEFVEMFVGVGASRVRDLFKKAKENAPCIIFIDEIDAVGRSRGAGIGGGNDEREQTLNQLLTEMDGFEGNTGIIVIAATNRADVLDSALMRPGRFDRQVTVDPPDMKGRLEILEVHARNKKLDDQISLDMVARRTPGFTGADLANLLNEAAILTARRRKEAITMLEVDAAIDRVVAGMEGTPLVDGKSKRLIAYHEIGHAIIGTLVKDHDPVQKVTLIPRGQAQGLTWFTPSEEQMLISRSQILARITGALGGRAAEDIIFGDAEVTTGAGNDLQQVTQMARQMVTRFGMSDLGPLSLESQQGEVFLGGDWMSRSSEYSEEIATRIDSQVRSIVEHCYDKAKQIMQDNREVIDRLVDLLIERESIDGDELRQIVAEHTHVPEKERFVPQL</sequence>
<comment type="subunit">
    <text evidence="15">Homohexamer.</text>
</comment>
<dbReference type="InterPro" id="IPR041569">
    <property type="entry name" value="AAA_lid_3"/>
</dbReference>
<keyword evidence="8 15" id="KW-0067">ATP-binding</keyword>
<keyword evidence="19" id="KW-1185">Reference proteome</keyword>
<feature type="binding site" evidence="15">
    <location>
        <position position="512"/>
    </location>
    <ligand>
        <name>Zn(2+)</name>
        <dbReference type="ChEBI" id="CHEBI:29105"/>
        <note>catalytic</note>
    </ligand>
</feature>
<dbReference type="Gene3D" id="3.40.50.300">
    <property type="entry name" value="P-loop containing nucleotide triphosphate hydrolases"/>
    <property type="match status" value="1"/>
</dbReference>
<dbReference type="InterPro" id="IPR005936">
    <property type="entry name" value="FtsH"/>
</dbReference>
<dbReference type="RefSeq" id="WP_193905076.1">
    <property type="nucleotide sequence ID" value="NZ_JADEXG010000005.1"/>
</dbReference>
<evidence type="ECO:0000313" key="18">
    <source>
        <dbReference type="EMBL" id="MBE9076420.1"/>
    </source>
</evidence>
<evidence type="ECO:0000256" key="10">
    <source>
        <dbReference type="ARBA" id="ARBA00023049"/>
    </source>
</evidence>
<evidence type="ECO:0000256" key="8">
    <source>
        <dbReference type="ARBA" id="ARBA00022840"/>
    </source>
</evidence>
<comment type="function">
    <text evidence="15">Acts as a processive, ATP-dependent zinc metallopeptidase for both cytoplasmic and membrane proteins. Plays a role in the quality control of integral membrane proteins.</text>
</comment>
<keyword evidence="5 15" id="KW-0547">Nucleotide-binding</keyword>
<dbReference type="PANTHER" id="PTHR23076">
    <property type="entry name" value="METALLOPROTEASE M41 FTSH"/>
    <property type="match status" value="1"/>
</dbReference>
<feature type="transmembrane region" description="Helical" evidence="15">
    <location>
        <begin position="117"/>
        <end position="139"/>
    </location>
</feature>
<comment type="subcellular location">
    <subcellularLocation>
        <location evidence="13 15">Cellular thylakoid membrane</location>
        <topology evidence="13 15">Multi-pass membrane protein</topology>
        <orientation evidence="13 15">Stromal side</orientation>
    </subcellularLocation>
</comment>